<dbReference type="AlphaFoldDB" id="A0A6B1D620"/>
<protein>
    <submittedName>
        <fullName evidence="2">Uncharacterized protein</fullName>
    </submittedName>
</protein>
<accession>A0A6B1D620</accession>
<reference evidence="2" key="1">
    <citation type="submission" date="2019-09" db="EMBL/GenBank/DDBJ databases">
        <title>Characterisation of the sponge microbiome using genome-centric metagenomics.</title>
        <authorList>
            <person name="Engelberts J.P."/>
            <person name="Robbins S.J."/>
            <person name="De Goeij J.M."/>
            <person name="Aranda M."/>
            <person name="Bell S.C."/>
            <person name="Webster N.S."/>
        </authorList>
    </citation>
    <scope>NUCLEOTIDE SEQUENCE</scope>
    <source>
        <strain evidence="2">SB0661_bin_32</strain>
    </source>
</reference>
<proteinExistence type="predicted"/>
<sequence>MEIKISEKTRRFVLQMIPKEELLAELSPKERLAGLTIGGRRQLLRLLQEEMGNASGDASNNDKEAAKPTD</sequence>
<feature type="region of interest" description="Disordered" evidence="1">
    <location>
        <begin position="51"/>
        <end position="70"/>
    </location>
</feature>
<gene>
    <name evidence="2" type="ORF">F4X14_08070</name>
</gene>
<feature type="compositionally biased region" description="Basic and acidic residues" evidence="1">
    <location>
        <begin position="60"/>
        <end position="70"/>
    </location>
</feature>
<name>A0A6B1D620_9CHLR</name>
<comment type="caution">
    <text evidence="2">The sequence shown here is derived from an EMBL/GenBank/DDBJ whole genome shotgun (WGS) entry which is preliminary data.</text>
</comment>
<dbReference type="EMBL" id="VXMH01000036">
    <property type="protein sequence ID" value="MYC94913.1"/>
    <property type="molecule type" value="Genomic_DNA"/>
</dbReference>
<evidence type="ECO:0000256" key="1">
    <source>
        <dbReference type="SAM" id="MobiDB-lite"/>
    </source>
</evidence>
<evidence type="ECO:0000313" key="2">
    <source>
        <dbReference type="EMBL" id="MYC94913.1"/>
    </source>
</evidence>
<organism evidence="2">
    <name type="scientific">Caldilineaceae bacterium SB0661_bin_32</name>
    <dbReference type="NCBI Taxonomy" id="2605255"/>
    <lineage>
        <taxon>Bacteria</taxon>
        <taxon>Bacillati</taxon>
        <taxon>Chloroflexota</taxon>
        <taxon>Caldilineae</taxon>
        <taxon>Caldilineales</taxon>
        <taxon>Caldilineaceae</taxon>
    </lineage>
</organism>